<name>A0A1M5DV41_9FIRM</name>
<dbReference type="PANTHER" id="PTHR43075">
    <property type="entry name" value="FORMATE LYASE ACTIVATING ENZYME, PUTATIVE (AFU_ORTHOLOGUE AFUA_2G15630)-RELATED"/>
    <property type="match status" value="1"/>
</dbReference>
<proteinExistence type="predicted"/>
<dbReference type="InterPro" id="IPR013785">
    <property type="entry name" value="Aldolase_TIM"/>
</dbReference>
<dbReference type="RefSeq" id="WP_073167609.1">
    <property type="nucleotide sequence ID" value="NZ_FQUW01000056.1"/>
</dbReference>
<keyword evidence="2 5" id="KW-0479">Metal-binding</keyword>
<feature type="domain" description="Radical SAM core" evidence="6">
    <location>
        <begin position="80"/>
        <end position="205"/>
    </location>
</feature>
<dbReference type="Proteomes" id="UP000184196">
    <property type="component" value="Unassembled WGS sequence"/>
</dbReference>
<evidence type="ECO:0000256" key="2">
    <source>
        <dbReference type="ARBA" id="ARBA00022723"/>
    </source>
</evidence>
<dbReference type="Gene3D" id="3.20.20.70">
    <property type="entry name" value="Aldolase class I"/>
    <property type="match status" value="1"/>
</dbReference>
<keyword evidence="7" id="KW-0456">Lyase</keyword>
<dbReference type="EMBL" id="FQUW01000056">
    <property type="protein sequence ID" value="SHF70805.1"/>
    <property type="molecule type" value="Genomic_DNA"/>
</dbReference>
<evidence type="ECO:0000256" key="3">
    <source>
        <dbReference type="ARBA" id="ARBA00023004"/>
    </source>
</evidence>
<keyword evidence="1 5" id="KW-0949">S-adenosyl-L-methionine</keyword>
<dbReference type="AlphaFoldDB" id="A0A1M5DV41"/>
<reference evidence="8" key="1">
    <citation type="submission" date="2016-11" db="EMBL/GenBank/DDBJ databases">
        <authorList>
            <person name="Varghese N."/>
            <person name="Submissions S."/>
        </authorList>
    </citation>
    <scope>NUCLEOTIDE SEQUENCE [LARGE SCALE GENOMIC DNA]</scope>
    <source>
        <strain evidence="8">DSM 11792</strain>
    </source>
</reference>
<accession>A0A1M5DV41</accession>
<feature type="binding site" evidence="5">
    <location>
        <position position="91"/>
    </location>
    <ligand>
        <name>[4Fe-4S] cluster</name>
        <dbReference type="ChEBI" id="CHEBI:49883"/>
        <note>4Fe-4S-S-AdoMet</note>
    </ligand>
</feature>
<feature type="binding site" evidence="5">
    <location>
        <position position="88"/>
    </location>
    <ligand>
        <name>[4Fe-4S] cluster</name>
        <dbReference type="ChEBI" id="CHEBI:49883"/>
        <note>4Fe-4S-S-AdoMet</note>
    </ligand>
</feature>
<evidence type="ECO:0000256" key="1">
    <source>
        <dbReference type="ARBA" id="ARBA00022691"/>
    </source>
</evidence>
<dbReference type="GO" id="GO:0051536">
    <property type="term" value="F:iron-sulfur cluster binding"/>
    <property type="evidence" value="ECO:0007669"/>
    <property type="project" value="UniProtKB-KW"/>
</dbReference>
<dbReference type="InterPro" id="IPR040085">
    <property type="entry name" value="MJ0674-like"/>
</dbReference>
<evidence type="ECO:0000313" key="8">
    <source>
        <dbReference type="Proteomes" id="UP000184196"/>
    </source>
</evidence>
<dbReference type="InterPro" id="IPR058240">
    <property type="entry name" value="rSAM_sf"/>
</dbReference>
<dbReference type="Pfam" id="PF04055">
    <property type="entry name" value="Radical_SAM"/>
    <property type="match status" value="1"/>
</dbReference>
<dbReference type="InterPro" id="IPR016431">
    <property type="entry name" value="Pyrv-formate_lyase-activ_prd"/>
</dbReference>
<keyword evidence="8" id="KW-1185">Reference proteome</keyword>
<evidence type="ECO:0000256" key="4">
    <source>
        <dbReference type="ARBA" id="ARBA00023014"/>
    </source>
</evidence>
<dbReference type="PIRSF" id="PIRSF004869">
    <property type="entry name" value="PflX_prd"/>
    <property type="match status" value="1"/>
</dbReference>
<keyword evidence="7" id="KW-0670">Pyruvate</keyword>
<keyword evidence="4 5" id="KW-0411">Iron-sulfur</keyword>
<dbReference type="PANTHER" id="PTHR43075:SF1">
    <property type="entry name" value="FORMATE LYASE ACTIVATING ENZYME, PUTATIVE (AFU_ORTHOLOGUE AFUA_2G15630)-RELATED"/>
    <property type="match status" value="1"/>
</dbReference>
<comment type="cofactor">
    <cofactor evidence="5">
        <name>[4Fe-4S] cluster</name>
        <dbReference type="ChEBI" id="CHEBI:49883"/>
    </cofactor>
    <text evidence="5">Binds 1 [4Fe-4S] cluster. The cluster is coordinated with 3 cysteines and an exchangeable S-adenosyl-L-methionine.</text>
</comment>
<dbReference type="SFLD" id="SFLDG01099">
    <property type="entry name" value="Uncharacterised_Radical_SAM_Su"/>
    <property type="match status" value="1"/>
</dbReference>
<dbReference type="GO" id="GO:0016829">
    <property type="term" value="F:lyase activity"/>
    <property type="evidence" value="ECO:0007669"/>
    <property type="project" value="UniProtKB-KW"/>
</dbReference>
<dbReference type="SUPFAM" id="SSF102114">
    <property type="entry name" value="Radical SAM enzymes"/>
    <property type="match status" value="1"/>
</dbReference>
<sequence length="251" mass="27940">MDVEPSYLKLFRSGELAARVKEAYDRLTSCDLCPLRCGANRAAGEEGACLKGAMEIAWSMVRVRGIEPFLVGKRGAGEVTFSGCHLHCIYCVIKPYASFGRQINPAELAELMLTFQERGCHNLQLVSPTHFVPHILEALEIAVSRGFRLPLVYNTSGYESLDTLKLLEGIVDIYLPDLKYGDPEVAKRYSGVEDYPRITQEAIREMYRQVGDLVLDEEGVAVRGLVVRHLVLPKGVNSHFDLAQPLPIFAD</sequence>
<evidence type="ECO:0000259" key="6">
    <source>
        <dbReference type="Pfam" id="PF04055"/>
    </source>
</evidence>
<dbReference type="GO" id="GO:0046872">
    <property type="term" value="F:metal ion binding"/>
    <property type="evidence" value="ECO:0007669"/>
    <property type="project" value="UniProtKB-KW"/>
</dbReference>
<dbReference type="InterPro" id="IPR007197">
    <property type="entry name" value="rSAM"/>
</dbReference>
<evidence type="ECO:0000313" key="7">
    <source>
        <dbReference type="EMBL" id="SHF70805.1"/>
    </source>
</evidence>
<protein>
    <submittedName>
        <fullName evidence="7">Putative pyruvate formate lyase activating enzyme</fullName>
    </submittedName>
</protein>
<gene>
    <name evidence="7" type="ORF">SAMN02745218_02927</name>
</gene>
<dbReference type="SFLD" id="SFLDS00029">
    <property type="entry name" value="Radical_SAM"/>
    <property type="match status" value="1"/>
</dbReference>
<dbReference type="OrthoDB" id="9781783at2"/>
<organism evidence="7 8">
    <name type="scientific">Desulfofundulus australicus DSM 11792</name>
    <dbReference type="NCBI Taxonomy" id="1121425"/>
    <lineage>
        <taxon>Bacteria</taxon>
        <taxon>Bacillati</taxon>
        <taxon>Bacillota</taxon>
        <taxon>Clostridia</taxon>
        <taxon>Eubacteriales</taxon>
        <taxon>Peptococcaceae</taxon>
        <taxon>Desulfofundulus</taxon>
    </lineage>
</organism>
<feature type="binding site" evidence="5">
    <location>
        <position position="84"/>
    </location>
    <ligand>
        <name>[4Fe-4S] cluster</name>
        <dbReference type="ChEBI" id="CHEBI:49883"/>
        <note>4Fe-4S-S-AdoMet</note>
    </ligand>
</feature>
<dbReference type="CDD" id="cd01335">
    <property type="entry name" value="Radical_SAM"/>
    <property type="match status" value="1"/>
</dbReference>
<evidence type="ECO:0000256" key="5">
    <source>
        <dbReference type="PIRSR" id="PIRSR004869-50"/>
    </source>
</evidence>
<keyword evidence="3 5" id="KW-0408">Iron</keyword>